<dbReference type="PROSITE" id="PS52016">
    <property type="entry name" value="TONB_DEPENDENT_REC_3"/>
    <property type="match status" value="1"/>
</dbReference>
<keyword evidence="7" id="KW-1185">Reference proteome</keyword>
<keyword evidence="6" id="KW-0675">Receptor</keyword>
<evidence type="ECO:0000259" key="4">
    <source>
        <dbReference type="Pfam" id="PF00593"/>
    </source>
</evidence>
<evidence type="ECO:0000256" key="1">
    <source>
        <dbReference type="PROSITE-ProRule" id="PRU01360"/>
    </source>
</evidence>
<organism evidence="6 7">
    <name type="scientific">Sphingomonas quercus</name>
    <dbReference type="NCBI Taxonomy" id="2842451"/>
    <lineage>
        <taxon>Bacteria</taxon>
        <taxon>Pseudomonadati</taxon>
        <taxon>Pseudomonadota</taxon>
        <taxon>Alphaproteobacteria</taxon>
        <taxon>Sphingomonadales</taxon>
        <taxon>Sphingomonadaceae</taxon>
        <taxon>Sphingomonas</taxon>
    </lineage>
</organism>
<gene>
    <name evidence="6" type="ORF">KOF26_13020</name>
</gene>
<evidence type="ECO:0000313" key="7">
    <source>
        <dbReference type="Proteomes" id="UP000776276"/>
    </source>
</evidence>
<feature type="domain" description="TonB-dependent receptor plug" evidence="5">
    <location>
        <begin position="62"/>
        <end position="175"/>
    </location>
</feature>
<keyword evidence="3" id="KW-0732">Signal</keyword>
<dbReference type="InterPro" id="IPR039426">
    <property type="entry name" value="TonB-dep_rcpt-like"/>
</dbReference>
<keyword evidence="1" id="KW-0812">Transmembrane</keyword>
<feature type="signal peptide" evidence="3">
    <location>
        <begin position="1"/>
        <end position="27"/>
    </location>
</feature>
<comment type="subcellular location">
    <subcellularLocation>
        <location evidence="1">Cell outer membrane</location>
        <topology evidence="1">Multi-pass membrane protein</topology>
    </subcellularLocation>
</comment>
<comment type="caution">
    <text evidence="6">The sequence shown here is derived from an EMBL/GenBank/DDBJ whole genome shotgun (WGS) entry which is preliminary data.</text>
</comment>
<keyword evidence="1" id="KW-0998">Cell outer membrane</keyword>
<dbReference type="InterPro" id="IPR000531">
    <property type="entry name" value="Beta-barrel_TonB"/>
</dbReference>
<evidence type="ECO:0000313" key="6">
    <source>
        <dbReference type="EMBL" id="MBU3078790.1"/>
    </source>
</evidence>
<protein>
    <submittedName>
        <fullName evidence="6">TonB-dependent receptor</fullName>
    </submittedName>
</protein>
<name>A0ABS6BNM6_9SPHN</name>
<dbReference type="PANTHER" id="PTHR47234">
    <property type="match status" value="1"/>
</dbReference>
<evidence type="ECO:0000256" key="2">
    <source>
        <dbReference type="RuleBase" id="RU003357"/>
    </source>
</evidence>
<dbReference type="EMBL" id="JAHKRT010000006">
    <property type="protein sequence ID" value="MBU3078790.1"/>
    <property type="molecule type" value="Genomic_DNA"/>
</dbReference>
<accession>A0ABS6BNM6</accession>
<comment type="similarity">
    <text evidence="1 2">Belongs to the TonB-dependent receptor family.</text>
</comment>
<dbReference type="Pfam" id="PF00593">
    <property type="entry name" value="TonB_dep_Rec_b-barrel"/>
    <property type="match status" value="1"/>
</dbReference>
<feature type="domain" description="TonB-dependent receptor-like beta-barrel" evidence="4">
    <location>
        <begin position="423"/>
        <end position="922"/>
    </location>
</feature>
<dbReference type="InterPro" id="IPR012910">
    <property type="entry name" value="Plug_dom"/>
</dbReference>
<evidence type="ECO:0000259" key="5">
    <source>
        <dbReference type="Pfam" id="PF07715"/>
    </source>
</evidence>
<proteinExistence type="inferred from homology"/>
<sequence length="963" mass="102895">MRTGRYNHIHALLIGSAALLPMSAALAQDPVPPAAVAASGDAATPSAGEIVVTGSRVISDAANSPTPLTVVSTQQLLATTPTNIPEALSKLPVFLGSQSGRSTSNAGSNAAGNVLNLRNFGVQRTLVLLDGHRIAPSNANGTVDADVLPLALMSRVDVVTGGASAVYGSDAVTGVVNFVLNKNFNGLKYDFNGGVSKYGDGASYQASVAAGTSLFGGRGHIEGSLRIFHQDAIPITARPYGFNGQAWEQSGAGTAANPYRNTPFSRLSNQAPNGLITCAGCAANGMQFTQNGVIGPYNPGTATGTGNLSSGGDGGYDLYGTYQAALRSFDAFSRFSYDLTDDTTFYVQATAAKSRNYATWYPMNLSPGANANRPNTFFVDNAFLTPQARAMLANPSGKFVLASFINNIGGTDAGDQDRVYATVANQRYLSVLTGINGKLLDRFDWDLYYSHGDSRLLQYNPNNTNNQRLYAAEDAVLDSAGHPVCYVSTTPSASLYPGCVPINPFGGSSVTASQFDYVSQRTQYVMRNIMDNVGGTISGELFNLPAGPVRVALSGEARWNRYSVDSSASPTETVNCTGLRLCSPSSPVWVQNVVADVAARNNVYEFAGEANLPLLKDIPFIQSFDVNVAGRFTHYSTSGSVETWKVGFDHHVNDILRFRGTMSVDIRAPTLNDLFSPLQSSTTGFTDLLTNQTASIPLNSQGNPDLKPEKAHTYTIGMVLRPIPGMSFSADYYKITVKDGITNINYSTQAVQQLCIASGGTSPYCALAIRPNPITDTSAANFPTAIVSQSLNSASVRTQGVDIEASYRFDLAQLSEKLPGRLDLRGFGTYQPTIKTVNYPGAPQNLAPFPNYRVTLFVGYEIGTWSFNLQDSWLSSFNKKTLPGQVFEQPRVPSFNTLDVTINKSIKIEGTTANIYLAVQNVANKQYPLYPTNSQNPGLFYPAPNNFGNSMGRYFTIGFKGSL</sequence>
<dbReference type="RefSeq" id="WP_216325567.1">
    <property type="nucleotide sequence ID" value="NZ_JAHKRT010000006.1"/>
</dbReference>
<reference evidence="6 7" key="1">
    <citation type="submission" date="2021-06" db="EMBL/GenBank/DDBJ databases">
        <title>Sphingomonas sp. XMGL2, whole genome shotgun sequencing project.</title>
        <authorList>
            <person name="Zhao G."/>
            <person name="Shen L."/>
        </authorList>
    </citation>
    <scope>NUCLEOTIDE SEQUENCE [LARGE SCALE GENOMIC DNA]</scope>
    <source>
        <strain evidence="6 7">XMGL2</strain>
    </source>
</reference>
<dbReference type="PANTHER" id="PTHR47234:SF3">
    <property type="entry name" value="SECRETIN_TONB SHORT N-TERMINAL DOMAIN-CONTAINING PROTEIN"/>
    <property type="match status" value="1"/>
</dbReference>
<keyword evidence="1 2" id="KW-0472">Membrane</keyword>
<dbReference type="Proteomes" id="UP000776276">
    <property type="component" value="Unassembled WGS sequence"/>
</dbReference>
<dbReference type="Pfam" id="PF07715">
    <property type="entry name" value="Plug"/>
    <property type="match status" value="1"/>
</dbReference>
<keyword evidence="2" id="KW-0798">TonB box</keyword>
<keyword evidence="1" id="KW-1134">Transmembrane beta strand</keyword>
<feature type="chain" id="PRO_5045324471" evidence="3">
    <location>
        <begin position="28"/>
        <end position="963"/>
    </location>
</feature>
<evidence type="ECO:0000256" key="3">
    <source>
        <dbReference type="SAM" id="SignalP"/>
    </source>
</evidence>
<keyword evidence="1" id="KW-0813">Transport</keyword>